<feature type="non-terminal residue" evidence="3">
    <location>
        <position position="1"/>
    </location>
</feature>
<dbReference type="Proteomes" id="UP000243876">
    <property type="component" value="Unassembled WGS sequence"/>
</dbReference>
<feature type="compositionally biased region" description="Acidic residues" evidence="1">
    <location>
        <begin position="721"/>
        <end position="730"/>
    </location>
</feature>
<sequence>MASPDPTLLIQDLLSPPDPSLQPATLLQLITYHLSTIPLSTPHLTLISLVSRYTLTAPALWLSTPQSASTDAPKAHWDLHVAVYSAFLHAVLLRLDSISSSSTGTGWSARSAVQTFLNELLAGIWAEPPSGEPENGRGARPEVRLTVLSGVLAGLQEWKRRKEKLWVGGTKMLGRLESEVGRAWTEWIGTTLPMVDPNALAKDYPIPDLLAYLSDSFASVFDQGNLFTCPPLSSDLSRTPEGVSWASLSPSHTYLTSITQSPLFVSLGPLSRAIGRTLSAAAQLATSASSPTAEPAFSAIQNLSQTILFVSSRLSAGWASTPWSDLLDDAALSPSTRSQTQPWTILKSLLFAQTLVYSSLLEVISNSPSSGEPTKGQRQLAREAVVALGKTYFIASRFGQGGFKTWRAVLAGMVDVAAAASPASARLTGDKVSPAEELVSELEPPEPTGEGGRHERLVERAEATFWMNTAEQVMDELSDRYVEDRVLAGCRRYLEDATYPEPFESAHSVLLAVFSTGKPCVNDLAPWYTTLLLRAQPDLMSPSQLRFAFSNMVYAVSQTDDALAWWCIRELLAAIDNLPTSTATNAPELGFVSVEPARPSLRDLSDNADGDLGVAAPPVSPPHPFTTAAPTLESRSLSLPRGALLMTLIALLPSINLVLFLSLLSHIERLIRLEPAGSDSRTALAEWVFEVLGTGMDVIKRSEGARWWLEHGEGLIREEKEGDAEEMGEGMEERVEKVVLDEGPSEHSRKEVESL</sequence>
<name>A0A0D6EGV1_SPOSA</name>
<feature type="transmembrane region" description="Helical" evidence="2">
    <location>
        <begin position="643"/>
        <end position="664"/>
    </location>
</feature>
<gene>
    <name evidence="3" type="primary">SPOSA6832_00511</name>
</gene>
<accession>A0A0D6EGV1</accession>
<evidence type="ECO:0000256" key="1">
    <source>
        <dbReference type="SAM" id="MobiDB-lite"/>
    </source>
</evidence>
<organism evidence="3 4">
    <name type="scientific">Sporidiobolus salmonicolor</name>
    <name type="common">Yeast-like fungus</name>
    <name type="synonym">Sporobolomyces salmonicolor</name>
    <dbReference type="NCBI Taxonomy" id="5005"/>
    <lineage>
        <taxon>Eukaryota</taxon>
        <taxon>Fungi</taxon>
        <taxon>Dikarya</taxon>
        <taxon>Basidiomycota</taxon>
        <taxon>Pucciniomycotina</taxon>
        <taxon>Microbotryomycetes</taxon>
        <taxon>Sporidiobolales</taxon>
        <taxon>Sporidiobolaceae</taxon>
        <taxon>Sporobolomyces</taxon>
    </lineage>
</organism>
<dbReference type="PANTHER" id="PTHR39214:SF1">
    <property type="entry name" value="MICROBODY (PEROXISOME) BIOGENESIS PROTEIN PEROXIN 8 (EUROFUNG)"/>
    <property type="match status" value="1"/>
</dbReference>
<reference evidence="4" key="1">
    <citation type="submission" date="2015-02" db="EMBL/GenBank/DDBJ databases">
        <authorList>
            <person name="Gon?alves P."/>
        </authorList>
    </citation>
    <scope>NUCLEOTIDE SEQUENCE [LARGE SCALE GENOMIC DNA]</scope>
</reference>
<protein>
    <submittedName>
        <fullName evidence="3">SPOSA6832_00511-mRNA-1:cds</fullName>
    </submittedName>
</protein>
<dbReference type="InterPro" id="IPR055334">
    <property type="entry name" value="PEX8-like"/>
</dbReference>
<dbReference type="AlphaFoldDB" id="A0A0D6EGV1"/>
<evidence type="ECO:0000313" key="3">
    <source>
        <dbReference type="EMBL" id="CEQ39033.1"/>
    </source>
</evidence>
<keyword evidence="2" id="KW-1133">Transmembrane helix</keyword>
<dbReference type="EMBL" id="CENE01000002">
    <property type="protein sequence ID" value="CEQ39033.1"/>
    <property type="molecule type" value="Genomic_DNA"/>
</dbReference>
<feature type="compositionally biased region" description="Basic and acidic residues" evidence="1">
    <location>
        <begin position="731"/>
        <end position="755"/>
    </location>
</feature>
<evidence type="ECO:0000256" key="2">
    <source>
        <dbReference type="SAM" id="Phobius"/>
    </source>
</evidence>
<keyword evidence="2" id="KW-0472">Membrane</keyword>
<dbReference type="OrthoDB" id="2357318at2759"/>
<keyword evidence="2" id="KW-0812">Transmembrane</keyword>
<feature type="region of interest" description="Disordered" evidence="1">
    <location>
        <begin position="430"/>
        <end position="453"/>
    </location>
</feature>
<feature type="region of interest" description="Disordered" evidence="1">
    <location>
        <begin position="719"/>
        <end position="755"/>
    </location>
</feature>
<dbReference type="PANTHER" id="PTHR39214">
    <property type="entry name" value="MICROBODY (PEROXISOME) BIOGENESIS PROTEIN PEROXIN 8 (EUROFUNG)"/>
    <property type="match status" value="1"/>
</dbReference>
<proteinExistence type="predicted"/>
<keyword evidence="4" id="KW-1185">Reference proteome</keyword>
<evidence type="ECO:0000313" key="4">
    <source>
        <dbReference type="Proteomes" id="UP000243876"/>
    </source>
</evidence>